<evidence type="ECO:0000313" key="2">
    <source>
        <dbReference type="EMBL" id="GAA2420940.1"/>
    </source>
</evidence>
<proteinExistence type="predicted"/>
<comment type="caution">
    <text evidence="2">The sequence shown here is derived from an EMBL/GenBank/DDBJ whole genome shotgun (WGS) entry which is preliminary data.</text>
</comment>
<evidence type="ECO:0008006" key="4">
    <source>
        <dbReference type="Google" id="ProtNLM"/>
    </source>
</evidence>
<feature type="compositionally biased region" description="Basic and acidic residues" evidence="1">
    <location>
        <begin position="34"/>
        <end position="47"/>
    </location>
</feature>
<protein>
    <recommendedName>
        <fullName evidence="4">Secreted protein</fullName>
    </recommendedName>
</protein>
<reference evidence="2 3" key="1">
    <citation type="journal article" date="2019" name="Int. J. Syst. Evol. Microbiol.">
        <title>The Global Catalogue of Microorganisms (GCM) 10K type strain sequencing project: providing services to taxonomists for standard genome sequencing and annotation.</title>
        <authorList>
            <consortium name="The Broad Institute Genomics Platform"/>
            <consortium name="The Broad Institute Genome Sequencing Center for Infectious Disease"/>
            <person name="Wu L."/>
            <person name="Ma J."/>
        </authorList>
    </citation>
    <scope>NUCLEOTIDE SEQUENCE [LARGE SCALE GENOMIC DNA]</scope>
    <source>
        <strain evidence="2 3">JCM 6922</strain>
    </source>
</reference>
<keyword evidence="3" id="KW-1185">Reference proteome</keyword>
<organism evidence="2 3">
    <name type="scientific">Streptomyces glaucus</name>
    <dbReference type="NCBI Taxonomy" id="284029"/>
    <lineage>
        <taxon>Bacteria</taxon>
        <taxon>Bacillati</taxon>
        <taxon>Actinomycetota</taxon>
        <taxon>Actinomycetes</taxon>
        <taxon>Kitasatosporales</taxon>
        <taxon>Streptomycetaceae</taxon>
        <taxon>Streptomyces</taxon>
    </lineage>
</organism>
<gene>
    <name evidence="2" type="ORF">GCM10010421_02850</name>
</gene>
<evidence type="ECO:0000313" key="3">
    <source>
        <dbReference type="Proteomes" id="UP001500460"/>
    </source>
</evidence>
<dbReference type="EMBL" id="BAAATK010000002">
    <property type="protein sequence ID" value="GAA2420940.1"/>
    <property type="molecule type" value="Genomic_DNA"/>
</dbReference>
<evidence type="ECO:0000256" key="1">
    <source>
        <dbReference type="SAM" id="MobiDB-lite"/>
    </source>
</evidence>
<feature type="region of interest" description="Disordered" evidence="1">
    <location>
        <begin position="1"/>
        <end position="99"/>
    </location>
</feature>
<dbReference type="Proteomes" id="UP001500460">
    <property type="component" value="Unassembled WGS sequence"/>
</dbReference>
<name>A0ABN3J301_9ACTN</name>
<sequence length="99" mass="10385">MDSTGEHKRHTRSKYDRYAGLGGCVAAGVVRGPRVRDGRSRAARSDSGRGQARTGPRPANAARTTGERRNAGFTGAGPTGSRHAVRDTLGTEHLSGEGQ</sequence>
<accession>A0ABN3J301</accession>